<comment type="function">
    <text evidence="2">Catalyzes the transfer of a methyl group from 5-methyltetrahydrofolate to homocysteine resulting in methionine formation.</text>
</comment>
<evidence type="ECO:0000256" key="3">
    <source>
        <dbReference type="ARBA" id="ARBA00004681"/>
    </source>
</evidence>
<keyword evidence="11" id="KW-0486">Methionine biosynthesis</keyword>
<dbReference type="NCBIfam" id="TIGR01371">
    <property type="entry name" value="met_syn_B12ind"/>
    <property type="match status" value="1"/>
</dbReference>
<protein>
    <recommendedName>
        <fullName evidence="5">5-methyltetrahydropteroyltriglutamate--homocysteine S-methyltransferase</fullName>
        <ecNumber evidence="5">2.1.1.14</ecNumber>
    </recommendedName>
</protein>
<dbReference type="Pfam" id="PF08267">
    <property type="entry name" value="Meth_synt_1"/>
    <property type="match status" value="1"/>
</dbReference>
<keyword evidence="7" id="KW-0028">Amino-acid biosynthesis</keyword>
<accession>A0A498IPV6</accession>
<evidence type="ECO:0000259" key="13">
    <source>
        <dbReference type="Pfam" id="PF01717"/>
    </source>
</evidence>
<dbReference type="GO" id="GO:0008705">
    <property type="term" value="F:methionine synthase activity"/>
    <property type="evidence" value="ECO:0007669"/>
    <property type="project" value="UniProtKB-ARBA"/>
</dbReference>
<dbReference type="HAMAP" id="MF_00172">
    <property type="entry name" value="Meth_synth"/>
    <property type="match status" value="1"/>
</dbReference>
<dbReference type="UniPathway" id="UPA00051">
    <property type="reaction ID" value="UER00082"/>
</dbReference>
<dbReference type="GO" id="GO:0032259">
    <property type="term" value="P:methylation"/>
    <property type="evidence" value="ECO:0007669"/>
    <property type="project" value="UniProtKB-KW"/>
</dbReference>
<comment type="catalytic activity">
    <reaction evidence="12">
        <text>5-methyltetrahydropteroyltri-L-glutamate + L-homocysteine = tetrahydropteroyltri-L-glutamate + L-methionine</text>
        <dbReference type="Rhea" id="RHEA:21196"/>
        <dbReference type="ChEBI" id="CHEBI:57844"/>
        <dbReference type="ChEBI" id="CHEBI:58140"/>
        <dbReference type="ChEBI" id="CHEBI:58199"/>
        <dbReference type="ChEBI" id="CHEBI:58207"/>
        <dbReference type="EC" id="2.1.1.14"/>
    </reaction>
</comment>
<evidence type="ECO:0000256" key="7">
    <source>
        <dbReference type="ARBA" id="ARBA00022605"/>
    </source>
</evidence>
<dbReference type="FunFam" id="3.20.20.210:FF:000003">
    <property type="entry name" value="5-methyltetrahydropteroyltriglutamate--homocysteine methyltransferase"/>
    <property type="match status" value="1"/>
</dbReference>
<dbReference type="Pfam" id="PF01717">
    <property type="entry name" value="Meth_synt_2"/>
    <property type="match status" value="1"/>
</dbReference>
<keyword evidence="10" id="KW-0862">Zinc</keyword>
<dbReference type="AlphaFoldDB" id="A0A498IPV6"/>
<comment type="similarity">
    <text evidence="4">Belongs to the vitamin-B12 independent methionine synthase family.</text>
</comment>
<dbReference type="NCBIfam" id="NF003556">
    <property type="entry name" value="PRK05222.1"/>
    <property type="match status" value="1"/>
</dbReference>
<dbReference type="CDD" id="cd03311">
    <property type="entry name" value="CIMS_C_terminal_like"/>
    <property type="match status" value="1"/>
</dbReference>
<dbReference type="GO" id="GO:0003871">
    <property type="term" value="F:5-methyltetrahydropteroyltriglutamate-homocysteine S-methyltransferase activity"/>
    <property type="evidence" value="ECO:0007669"/>
    <property type="project" value="UniProtKB-EC"/>
</dbReference>
<dbReference type="FunFam" id="3.20.20.210:FF:000002">
    <property type="entry name" value="5-methyltetrahydropteroyltriglutamate--homocysteine methyltransferase"/>
    <property type="match status" value="1"/>
</dbReference>
<dbReference type="InterPro" id="IPR006276">
    <property type="entry name" value="Cobalamin-indep_Met_synthase"/>
</dbReference>
<dbReference type="Proteomes" id="UP000290289">
    <property type="component" value="Chromosome 11"/>
</dbReference>
<name>A0A498IPV6_MALDO</name>
<dbReference type="PANTHER" id="PTHR30519">
    <property type="entry name" value="5-METHYLTETRAHYDROPTEROYLTRIGLUTAMATE--HOMOCYSTEINE METHYLTRANSFERASE"/>
    <property type="match status" value="1"/>
</dbReference>
<evidence type="ECO:0000256" key="1">
    <source>
        <dbReference type="ARBA" id="ARBA00001947"/>
    </source>
</evidence>
<dbReference type="InterPro" id="IPR013215">
    <property type="entry name" value="Cbl-indep_Met_Synth_N"/>
</dbReference>
<feature type="domain" description="Cobalamin-independent methionine synthase MetE N-terminal" evidence="14">
    <location>
        <begin position="59"/>
        <end position="372"/>
    </location>
</feature>
<keyword evidence="16" id="KW-1185">Reference proteome</keyword>
<keyword evidence="9" id="KW-0479">Metal-binding</keyword>
<dbReference type="CDD" id="cd03312">
    <property type="entry name" value="CIMS_N_terminal_like"/>
    <property type="match status" value="1"/>
</dbReference>
<evidence type="ECO:0000256" key="4">
    <source>
        <dbReference type="ARBA" id="ARBA00009553"/>
    </source>
</evidence>
<organism evidence="15 16">
    <name type="scientific">Malus domestica</name>
    <name type="common">Apple</name>
    <name type="synonym">Pyrus malus</name>
    <dbReference type="NCBI Taxonomy" id="3750"/>
    <lineage>
        <taxon>Eukaryota</taxon>
        <taxon>Viridiplantae</taxon>
        <taxon>Streptophyta</taxon>
        <taxon>Embryophyta</taxon>
        <taxon>Tracheophyta</taxon>
        <taxon>Spermatophyta</taxon>
        <taxon>Magnoliopsida</taxon>
        <taxon>eudicotyledons</taxon>
        <taxon>Gunneridae</taxon>
        <taxon>Pentapetalae</taxon>
        <taxon>rosids</taxon>
        <taxon>fabids</taxon>
        <taxon>Rosales</taxon>
        <taxon>Rosaceae</taxon>
        <taxon>Amygdaloideae</taxon>
        <taxon>Maleae</taxon>
        <taxon>Malus</taxon>
    </lineage>
</organism>
<evidence type="ECO:0000256" key="8">
    <source>
        <dbReference type="ARBA" id="ARBA00022679"/>
    </source>
</evidence>
<keyword evidence="8" id="KW-0808">Transferase</keyword>
<dbReference type="SUPFAM" id="SSF51726">
    <property type="entry name" value="UROD/MetE-like"/>
    <property type="match status" value="2"/>
</dbReference>
<feature type="domain" description="Cobalamin-independent methionine synthase MetE C-terminal/archaeal" evidence="13">
    <location>
        <begin position="488"/>
        <end position="815"/>
    </location>
</feature>
<evidence type="ECO:0000256" key="10">
    <source>
        <dbReference type="ARBA" id="ARBA00022833"/>
    </source>
</evidence>
<evidence type="ECO:0000256" key="11">
    <source>
        <dbReference type="ARBA" id="ARBA00023167"/>
    </source>
</evidence>
<evidence type="ECO:0000256" key="5">
    <source>
        <dbReference type="ARBA" id="ARBA00012034"/>
    </source>
</evidence>
<evidence type="ECO:0000256" key="12">
    <source>
        <dbReference type="ARBA" id="ARBA00048690"/>
    </source>
</evidence>
<sequence length="828" mass="92451">MEPILPASRDNFELTKMNQVSSISFGPYGSLYLSVKRPTFLRCTHHLHFHTTSTRAVASHIVGLPRIGPKRELKFSLESFWDGKSSAEELQKAAAGLRSSIWKQLADAGIQYIPSNTFSYYDQMLDTTAMLGAVPPRYGWKHSEIGFETYFSMARGNANVPAMEMTKWFDTNYHYIVPELGPHIRFSYASHKAVDEFKEAKALGVDTIPVLIGPVSYLLLSKPARGIEQSFSPLSLLRYILPVYKEVMAELRAAGATWVQFDEPTLVLDLDANQLEAFTHTYSELESSFSGLNVLIETYFSDVTAEAYKTITSLKGVTGYGFDLVRGAKTLDLIKGGFPTGKHLFAGVVDGRNIWANDLASSVNILQALESIVGKDKIVVSTSCSLLHTAVDLENETKLDKDIKPWLAFAAQKVIEVNALAKALSGQKDEAFFTANAAAQASRKSSPRVTNEAVQKAVAALKGSDHRRPTNVSTRLDAQQKKLNLPILPTTTIGSFPQTMDLRRVRREYKDKKLAYLISEEDYVNAMKEEINKVVKLQEELDIDVLVHGEPERNDMVEYFGEQLSGFAFTSNGWVQSYGSRCVKPPIIYGDVSRPDPMTVFWSSLAQGMTKRPMKGMLTGPVTIMNWSFVRNDQPRFETCYQIALAMKDEVEDLEKAGITVIQIDEPALREGLPLRKAEQSLYLDWAVHSFRITNCSVQDTTQIHTHMCYSNFNDIIHSIIDMDADVITIENSKSDERLLSVLPEGLKFGSGIGPGVYDVHSPRIPSDTELSVKIENIVKVLEKNIIWVNPDCGLKTRKYSEVQPALNNMVTAAKYNRKMLGTQASNR</sequence>
<proteinExistence type="inferred from homology"/>
<comment type="caution">
    <text evidence="15">The sequence shown here is derived from an EMBL/GenBank/DDBJ whole genome shotgun (WGS) entry which is preliminary data.</text>
</comment>
<dbReference type="STRING" id="3750.A0A498IPV6"/>
<gene>
    <name evidence="15" type="ORF">DVH24_005516</name>
</gene>
<reference evidence="15 16" key="1">
    <citation type="submission" date="2018-10" db="EMBL/GenBank/DDBJ databases">
        <title>A high-quality apple genome assembly.</title>
        <authorList>
            <person name="Hu J."/>
        </authorList>
    </citation>
    <scope>NUCLEOTIDE SEQUENCE [LARGE SCALE GENOMIC DNA]</scope>
    <source>
        <strain evidence="16">cv. HFTH1</strain>
        <tissue evidence="15">Young leaf</tissue>
    </source>
</reference>
<dbReference type="EC" id="2.1.1.14" evidence="5"/>
<evidence type="ECO:0000313" key="16">
    <source>
        <dbReference type="Proteomes" id="UP000290289"/>
    </source>
</evidence>
<evidence type="ECO:0000259" key="14">
    <source>
        <dbReference type="Pfam" id="PF08267"/>
    </source>
</evidence>
<dbReference type="GO" id="GO:0008270">
    <property type="term" value="F:zinc ion binding"/>
    <property type="evidence" value="ECO:0007669"/>
    <property type="project" value="InterPro"/>
</dbReference>
<comment type="pathway">
    <text evidence="3">Amino-acid biosynthesis; L-methionine biosynthesis via de novo pathway; L-methionine from L-homocysteine (MetE route): step 1/1.</text>
</comment>
<dbReference type="InterPro" id="IPR002629">
    <property type="entry name" value="Met_Synth_C/arc"/>
</dbReference>
<dbReference type="Gene3D" id="3.20.20.210">
    <property type="match status" value="2"/>
</dbReference>
<keyword evidence="6" id="KW-0489">Methyltransferase</keyword>
<evidence type="ECO:0000256" key="6">
    <source>
        <dbReference type="ARBA" id="ARBA00022603"/>
    </source>
</evidence>
<dbReference type="InterPro" id="IPR038071">
    <property type="entry name" value="UROD/MetE-like_sf"/>
</dbReference>
<evidence type="ECO:0000313" key="15">
    <source>
        <dbReference type="EMBL" id="RXH83263.1"/>
    </source>
</evidence>
<dbReference type="EMBL" id="RDQH01000337">
    <property type="protein sequence ID" value="RXH83263.1"/>
    <property type="molecule type" value="Genomic_DNA"/>
</dbReference>
<evidence type="ECO:0000256" key="9">
    <source>
        <dbReference type="ARBA" id="ARBA00022723"/>
    </source>
</evidence>
<comment type="cofactor">
    <cofactor evidence="1">
        <name>Zn(2+)</name>
        <dbReference type="ChEBI" id="CHEBI:29105"/>
    </cofactor>
</comment>
<evidence type="ECO:0000256" key="2">
    <source>
        <dbReference type="ARBA" id="ARBA00002777"/>
    </source>
</evidence>